<evidence type="ECO:0000313" key="2">
    <source>
        <dbReference type="EMBL" id="CDH33301.1"/>
    </source>
</evidence>
<sequence length="219" mass="25413">MNYYVLMNDYKSSLIPRYLHALVDTKKQVNENWDYEGSDYSFPYYMKELECPNSLFLLCNRNVGALNFNYYFHGSGHIASNKFIDFFNELKTCEIISKNLIATSIKDGSVIRDDLNYLYFIGNDDFLDLNNSELEEDRSGSLMPHKLIINNPSNIDVFTIRSTLLADFLIFSESAVEKFLKMKISGVKIVPLDEAFKNYCLDYGYDIGSSRKRVKRKLP</sequence>
<evidence type="ECO:0000313" key="3">
    <source>
        <dbReference type="Proteomes" id="UP000028480"/>
    </source>
</evidence>
<proteinExistence type="predicted"/>
<gene>
    <name evidence="2" type="ORF">XBI1_2570001</name>
</gene>
<comment type="caution">
    <text evidence="2">The sequence shown here is derived from an EMBL/GenBank/DDBJ whole genome shotgun (WGS) entry which is preliminary data.</text>
</comment>
<organism evidence="2 3">
    <name type="scientific">Xenorhabdus bovienii str. Intermedium</name>
    <dbReference type="NCBI Taxonomy" id="1379677"/>
    <lineage>
        <taxon>Bacteria</taxon>
        <taxon>Pseudomonadati</taxon>
        <taxon>Pseudomonadota</taxon>
        <taxon>Gammaproteobacteria</taxon>
        <taxon>Enterobacterales</taxon>
        <taxon>Morganellaceae</taxon>
        <taxon>Xenorhabdus</taxon>
    </lineage>
</organism>
<dbReference type="Proteomes" id="UP000028480">
    <property type="component" value="Unassembled WGS sequence"/>
</dbReference>
<protein>
    <recommendedName>
        <fullName evidence="1">Immunity protein 43 domain-containing protein</fullName>
    </recommendedName>
</protein>
<name>A0A077QLU3_XENBV</name>
<dbReference type="AlphaFoldDB" id="A0A077QLU3"/>
<dbReference type="HOGENOM" id="CLU_1261062_0_0_6"/>
<reference evidence="2" key="1">
    <citation type="submission" date="2013-07" db="EMBL/GenBank/DDBJ databases">
        <title>Sub-species coevolution in mutualistic symbiosis.</title>
        <authorList>
            <person name="Murfin K."/>
            <person name="Klassen J."/>
            <person name="Lee M."/>
            <person name="Forst S."/>
            <person name="Stock P."/>
            <person name="Goodrich-Blair H."/>
        </authorList>
    </citation>
    <scope>NUCLEOTIDE SEQUENCE [LARGE SCALE GENOMIC DNA]</scope>
    <source>
        <strain evidence="2">Intermedium</strain>
    </source>
</reference>
<dbReference type="Pfam" id="PF15570">
    <property type="entry name" value="Imm43"/>
    <property type="match status" value="1"/>
</dbReference>
<feature type="domain" description="Immunity protein 43" evidence="1">
    <location>
        <begin position="7"/>
        <end position="207"/>
    </location>
</feature>
<dbReference type="RefSeq" id="WP_012989750.1">
    <property type="nucleotide sequence ID" value="NZ_CAWLWA010000181.1"/>
</dbReference>
<dbReference type="PATRIC" id="fig|406818.4.peg.3075"/>
<dbReference type="EMBL" id="CBTB010000176">
    <property type="protein sequence ID" value="CDH33301.1"/>
    <property type="molecule type" value="Genomic_DNA"/>
</dbReference>
<dbReference type="InterPro" id="IPR029079">
    <property type="entry name" value="Imm43"/>
</dbReference>
<evidence type="ECO:0000259" key="1">
    <source>
        <dbReference type="Pfam" id="PF15570"/>
    </source>
</evidence>
<accession>A0A077QLU3</accession>